<geneLocation type="plasmid" evidence="1">
    <name>unnamed</name>
</geneLocation>
<reference evidence="1 2" key="1">
    <citation type="submission" date="2018-11" db="EMBL/GenBank/DDBJ databases">
        <title>Complete Genome Sequence of Vbrio mediterranei 117-T6: a Potential Pathogen Bacteria Isolated from the Conchocelis of Pyropia.</title>
        <authorList>
            <person name="Liu Q."/>
        </authorList>
    </citation>
    <scope>NUCLEOTIDE SEQUENCE [LARGE SCALE GENOMIC DNA]</scope>
    <source>
        <strain evidence="1 2">117-T6</strain>
        <plasmid evidence="1 2">unnamed</plasmid>
    </source>
</reference>
<dbReference type="AlphaFoldDB" id="A0A3G4VLK0"/>
<accession>A0A3G4VLK0</accession>
<keyword evidence="1" id="KW-0614">Plasmid</keyword>
<organism evidence="1 2">
    <name type="scientific">Vibrio mediterranei</name>
    <dbReference type="NCBI Taxonomy" id="689"/>
    <lineage>
        <taxon>Bacteria</taxon>
        <taxon>Pseudomonadati</taxon>
        <taxon>Pseudomonadota</taxon>
        <taxon>Gammaproteobacteria</taxon>
        <taxon>Vibrionales</taxon>
        <taxon>Vibrionaceae</taxon>
        <taxon>Vibrio</taxon>
    </lineage>
</organism>
<evidence type="ECO:0000313" key="2">
    <source>
        <dbReference type="Proteomes" id="UP000279760"/>
    </source>
</evidence>
<dbReference type="RefSeq" id="WP_124942348.1">
    <property type="nucleotide sequence ID" value="NZ_CP033579.1"/>
</dbReference>
<name>A0A3G4VLK0_9VIBR</name>
<dbReference type="Proteomes" id="UP000279760">
    <property type="component" value="Plasmid unnamed"/>
</dbReference>
<proteinExistence type="predicted"/>
<protein>
    <submittedName>
        <fullName evidence="1">Uncharacterized protein</fullName>
    </submittedName>
</protein>
<dbReference type="EMBL" id="CP033579">
    <property type="protein sequence ID" value="AYV25059.1"/>
    <property type="molecule type" value="Genomic_DNA"/>
</dbReference>
<gene>
    <name evidence="1" type="ORF">ECB94_27535</name>
</gene>
<evidence type="ECO:0000313" key="1">
    <source>
        <dbReference type="EMBL" id="AYV25059.1"/>
    </source>
</evidence>
<sequence>MSNNVSSNNLSTGHISATFGGLIRNAEKKVSEFIEDHTGVIGPDGQFKKDPNGTLILSASDSLKLQHLMADQSIAAQTSTSTLKSVKDSIAASARNI</sequence>